<reference evidence="1 2" key="1">
    <citation type="submission" date="2016-10" db="EMBL/GenBank/DDBJ databases">
        <authorList>
            <person name="de Groot N.N."/>
        </authorList>
    </citation>
    <scope>NUCLEOTIDE SEQUENCE [LARGE SCALE GENOMIC DNA]</scope>
    <source>
        <strain evidence="1 2">DSM 29619</strain>
    </source>
</reference>
<dbReference type="EMBL" id="FOLX01000001">
    <property type="protein sequence ID" value="SFC33686.1"/>
    <property type="molecule type" value="Genomic_DNA"/>
</dbReference>
<dbReference type="AlphaFoldDB" id="A0A1I1IBN0"/>
<evidence type="ECO:0000313" key="1">
    <source>
        <dbReference type="EMBL" id="SFC33686.1"/>
    </source>
</evidence>
<protein>
    <submittedName>
        <fullName evidence="1">Uncharacterized protein</fullName>
    </submittedName>
</protein>
<dbReference type="Proteomes" id="UP000231644">
    <property type="component" value="Unassembled WGS sequence"/>
</dbReference>
<keyword evidence="2" id="KW-1185">Reference proteome</keyword>
<name>A0A1I1IBN0_9RHOB</name>
<gene>
    <name evidence="1" type="ORF">SAMN05421762_0593</name>
</gene>
<evidence type="ECO:0000313" key="2">
    <source>
        <dbReference type="Proteomes" id="UP000231644"/>
    </source>
</evidence>
<dbReference type="STRING" id="517719.SAMN05421762_0593"/>
<accession>A0A1I1IBN0</accession>
<organism evidence="1 2">
    <name type="scientific">Pseudooceanicola nitratireducens</name>
    <dbReference type="NCBI Taxonomy" id="517719"/>
    <lineage>
        <taxon>Bacteria</taxon>
        <taxon>Pseudomonadati</taxon>
        <taxon>Pseudomonadota</taxon>
        <taxon>Alphaproteobacteria</taxon>
        <taxon>Rhodobacterales</taxon>
        <taxon>Paracoccaceae</taxon>
        <taxon>Pseudooceanicola</taxon>
    </lineage>
</organism>
<sequence>MFWVQGLLTLMGLSEGMWRLCLFLLLAGCAAPTSGFRGAVVSDHAVEGSRFKVYRSGDQAQAVRITRQFAPRIGPLAGRAAIAMQQGTGCRVTEMAGDAAVLVARLSCGAPHPSCKVDAVLKGRRGFRLPVVRDCP</sequence>
<proteinExistence type="predicted"/>